<gene>
    <name evidence="1" type="ORF">AtDm6_0170</name>
</gene>
<dbReference type="Proteomes" id="UP000029448">
    <property type="component" value="Unassembled WGS sequence"/>
</dbReference>
<sequence length="37" mass="4300">MTGSTLRRWVDTCRRMRAMGEPPVFVYEVYGKAYGSQ</sequence>
<dbReference type="PATRIC" id="fig|104102.7.peg.167"/>
<evidence type="ECO:0000313" key="2">
    <source>
        <dbReference type="Proteomes" id="UP000029448"/>
    </source>
</evidence>
<comment type="caution">
    <text evidence="1">The sequence shown here is derived from an EMBL/GenBank/DDBJ whole genome shotgun (WGS) entry which is preliminary data.</text>
</comment>
<dbReference type="AlphaFoldDB" id="A0A094YYJ1"/>
<dbReference type="EMBL" id="JOKM01000007">
    <property type="protein sequence ID" value="KGB26467.1"/>
    <property type="molecule type" value="Genomic_DNA"/>
</dbReference>
<protein>
    <submittedName>
        <fullName evidence="1">Uncharacterized protein</fullName>
    </submittedName>
</protein>
<proteinExistence type="predicted"/>
<organism evidence="1 2">
    <name type="scientific">Acetobacter tropicalis</name>
    <dbReference type="NCBI Taxonomy" id="104102"/>
    <lineage>
        <taxon>Bacteria</taxon>
        <taxon>Pseudomonadati</taxon>
        <taxon>Pseudomonadota</taxon>
        <taxon>Alphaproteobacteria</taxon>
        <taxon>Acetobacterales</taxon>
        <taxon>Acetobacteraceae</taxon>
        <taxon>Acetobacter</taxon>
    </lineage>
</organism>
<evidence type="ECO:0000313" key="1">
    <source>
        <dbReference type="EMBL" id="KGB26467.1"/>
    </source>
</evidence>
<keyword evidence="2" id="KW-1185">Reference proteome</keyword>
<reference evidence="1 2" key="1">
    <citation type="submission" date="2014-06" db="EMBL/GenBank/DDBJ databases">
        <title>Functional and comparative genomic analyses of the Drosophila gut microbiota identify candidate symbiosis factors.</title>
        <authorList>
            <person name="Newell P.D."/>
            <person name="Chaston J.M."/>
            <person name="Douglas A.E."/>
        </authorList>
    </citation>
    <scope>NUCLEOTIDE SEQUENCE [LARGE SCALE GENOMIC DNA]</scope>
    <source>
        <strain evidence="1 2">DmCS_006</strain>
    </source>
</reference>
<accession>A0A094YYJ1</accession>
<dbReference type="STRING" id="104102.AtDm6_0170"/>
<name>A0A094YYJ1_9PROT</name>